<dbReference type="RefSeq" id="WP_119910479.1">
    <property type="nucleotide sequence ID" value="NZ_QZCH01000010.1"/>
</dbReference>
<keyword evidence="5 9" id="KW-0697">Rotamase</keyword>
<comment type="caution">
    <text evidence="13">The sequence shown here is derived from an EMBL/GenBank/DDBJ whole genome shotgun (WGS) entry which is preliminary data.</text>
</comment>
<comment type="function">
    <text evidence="8">Also involved in hydrogenase metallocenter assembly, probably by participating in the nickel insertion step. This function in hydrogenase biosynthesis requires chaperone activity and the presence of the metal-binding domain, but not PPIase activity.</text>
</comment>
<dbReference type="NCBIfam" id="NF008008">
    <property type="entry name" value="PRK10737.1"/>
    <property type="match status" value="1"/>
</dbReference>
<evidence type="ECO:0000256" key="9">
    <source>
        <dbReference type="PROSITE-ProRule" id="PRU00277"/>
    </source>
</evidence>
<evidence type="ECO:0000256" key="1">
    <source>
        <dbReference type="ARBA" id="ARBA00000971"/>
    </source>
</evidence>
<sequence length="188" mass="19837">MKVANEHVVSIHFAVADADGVEIDSTAGGAPLDYIHGSMFLVPGLEAELEGKSVGDKFEVTCQPELAYGVHEEALVQEVPRALFEEEGEVHAGMRFIAETDQGQRPVEITDVKEETVTVDGNHPLAGQTLIFSGEILSIRAASDEELAHGHVHKAGGCGHGNSHDDAEEGCDSEEPKSGCCGSGKCDS</sequence>
<reference evidence="13 14" key="2">
    <citation type="submission" date="2019-01" db="EMBL/GenBank/DDBJ databases">
        <title>Motilimonas pumilus sp. nov., isolated from the gut of sea cucumber (Apostichopus japonicus).</title>
        <authorList>
            <person name="Wang F.-Q."/>
            <person name="Ren L.-H."/>
            <person name="Lin Y.-W."/>
            <person name="Sun G.-H."/>
            <person name="Du Z.-J."/>
            <person name="Zhao J.-X."/>
            <person name="Liu X.-J."/>
            <person name="Liu L.-J."/>
        </authorList>
    </citation>
    <scope>NUCLEOTIDE SEQUENCE [LARGE SCALE GENOMIC DNA]</scope>
    <source>
        <strain evidence="13 14">PLHSC7-2</strain>
    </source>
</reference>
<evidence type="ECO:0000259" key="12">
    <source>
        <dbReference type="PROSITE" id="PS50059"/>
    </source>
</evidence>
<keyword evidence="6" id="KW-0143">Chaperone</keyword>
<dbReference type="PROSITE" id="PS50059">
    <property type="entry name" value="FKBP_PPIASE"/>
    <property type="match status" value="1"/>
</dbReference>
<comment type="similarity">
    <text evidence="3 10">Belongs to the FKBP-type PPIase family.</text>
</comment>
<dbReference type="InterPro" id="IPR046357">
    <property type="entry name" value="PPIase_dom_sf"/>
</dbReference>
<reference evidence="13 14" key="1">
    <citation type="submission" date="2018-09" db="EMBL/GenBank/DDBJ databases">
        <authorList>
            <person name="Wang F."/>
        </authorList>
    </citation>
    <scope>NUCLEOTIDE SEQUENCE [LARGE SCALE GENOMIC DNA]</scope>
    <source>
        <strain evidence="13 14">PLHSC7-2</strain>
    </source>
</reference>
<dbReference type="AlphaFoldDB" id="A0A418YFB7"/>
<evidence type="ECO:0000256" key="3">
    <source>
        <dbReference type="ARBA" id="ARBA00006577"/>
    </source>
</evidence>
<dbReference type="PANTHER" id="PTHR47861">
    <property type="entry name" value="FKBP-TYPE PEPTIDYL-PROLYL CIS-TRANS ISOMERASE SLYD"/>
    <property type="match status" value="1"/>
</dbReference>
<evidence type="ECO:0000256" key="2">
    <source>
        <dbReference type="ARBA" id="ARBA00004496"/>
    </source>
</evidence>
<organism evidence="13 14">
    <name type="scientific">Motilimonas pumila</name>
    <dbReference type="NCBI Taxonomy" id="2303987"/>
    <lineage>
        <taxon>Bacteria</taxon>
        <taxon>Pseudomonadati</taxon>
        <taxon>Pseudomonadota</taxon>
        <taxon>Gammaproteobacteria</taxon>
        <taxon>Alteromonadales</taxon>
        <taxon>Alteromonadales genera incertae sedis</taxon>
        <taxon>Motilimonas</taxon>
    </lineage>
</organism>
<protein>
    <recommendedName>
        <fullName evidence="10">Peptidyl-prolyl cis-trans isomerase</fullName>
        <ecNumber evidence="10">5.2.1.8</ecNumber>
    </recommendedName>
</protein>
<dbReference type="GO" id="GO:0042026">
    <property type="term" value="P:protein refolding"/>
    <property type="evidence" value="ECO:0007669"/>
    <property type="project" value="UniProtKB-ARBA"/>
</dbReference>
<comment type="catalytic activity">
    <reaction evidence="1 9 10">
        <text>[protein]-peptidylproline (omega=180) = [protein]-peptidylproline (omega=0)</text>
        <dbReference type="Rhea" id="RHEA:16237"/>
        <dbReference type="Rhea" id="RHEA-COMP:10747"/>
        <dbReference type="Rhea" id="RHEA-COMP:10748"/>
        <dbReference type="ChEBI" id="CHEBI:83833"/>
        <dbReference type="ChEBI" id="CHEBI:83834"/>
        <dbReference type="EC" id="5.2.1.8"/>
    </reaction>
</comment>
<feature type="region of interest" description="Disordered" evidence="11">
    <location>
        <begin position="158"/>
        <end position="188"/>
    </location>
</feature>
<dbReference type="EMBL" id="QZCH01000010">
    <property type="protein sequence ID" value="RJG47896.1"/>
    <property type="molecule type" value="Genomic_DNA"/>
</dbReference>
<dbReference type="GO" id="GO:0003755">
    <property type="term" value="F:peptidyl-prolyl cis-trans isomerase activity"/>
    <property type="evidence" value="ECO:0007669"/>
    <property type="project" value="UniProtKB-UniRule"/>
</dbReference>
<keyword evidence="14" id="KW-1185">Reference proteome</keyword>
<evidence type="ECO:0000256" key="10">
    <source>
        <dbReference type="RuleBase" id="RU003915"/>
    </source>
</evidence>
<evidence type="ECO:0000256" key="11">
    <source>
        <dbReference type="SAM" id="MobiDB-lite"/>
    </source>
</evidence>
<dbReference type="PANTHER" id="PTHR47861:SF3">
    <property type="entry name" value="FKBP-TYPE PEPTIDYL-PROLYL CIS-TRANS ISOMERASE SLYD"/>
    <property type="match status" value="1"/>
</dbReference>
<dbReference type="OrthoDB" id="9808891at2"/>
<dbReference type="GO" id="GO:0005737">
    <property type="term" value="C:cytoplasm"/>
    <property type="evidence" value="ECO:0007669"/>
    <property type="project" value="UniProtKB-SubCell"/>
</dbReference>
<evidence type="ECO:0000256" key="4">
    <source>
        <dbReference type="ARBA" id="ARBA00022490"/>
    </source>
</evidence>
<dbReference type="EC" id="5.2.1.8" evidence="10"/>
<accession>A0A418YFB7</accession>
<dbReference type="SUPFAM" id="SSF54534">
    <property type="entry name" value="FKBP-like"/>
    <property type="match status" value="1"/>
</dbReference>
<evidence type="ECO:0000256" key="5">
    <source>
        <dbReference type="ARBA" id="ARBA00023110"/>
    </source>
</evidence>
<dbReference type="Proteomes" id="UP000283255">
    <property type="component" value="Unassembled WGS sequence"/>
</dbReference>
<proteinExistence type="inferred from homology"/>
<dbReference type="Pfam" id="PF00254">
    <property type="entry name" value="FKBP_C"/>
    <property type="match status" value="1"/>
</dbReference>
<comment type="subcellular location">
    <subcellularLocation>
        <location evidence="2">Cytoplasm</location>
    </subcellularLocation>
</comment>
<evidence type="ECO:0000313" key="14">
    <source>
        <dbReference type="Proteomes" id="UP000283255"/>
    </source>
</evidence>
<evidence type="ECO:0000256" key="7">
    <source>
        <dbReference type="ARBA" id="ARBA00023235"/>
    </source>
</evidence>
<keyword evidence="7 9" id="KW-0413">Isomerase</keyword>
<dbReference type="InterPro" id="IPR001179">
    <property type="entry name" value="PPIase_FKBP_dom"/>
</dbReference>
<gene>
    <name evidence="13" type="ORF">D1Z90_09285</name>
</gene>
<evidence type="ECO:0000256" key="6">
    <source>
        <dbReference type="ARBA" id="ARBA00023186"/>
    </source>
</evidence>
<dbReference type="Gene3D" id="3.10.50.40">
    <property type="match status" value="1"/>
</dbReference>
<name>A0A418YFB7_9GAMM</name>
<evidence type="ECO:0000256" key="8">
    <source>
        <dbReference type="ARBA" id="ARBA00037071"/>
    </source>
</evidence>
<evidence type="ECO:0000313" key="13">
    <source>
        <dbReference type="EMBL" id="RJG47896.1"/>
    </source>
</evidence>
<feature type="domain" description="PPIase FKBP-type" evidence="12">
    <location>
        <begin position="6"/>
        <end position="80"/>
    </location>
</feature>
<keyword evidence="4" id="KW-0963">Cytoplasm</keyword>